<accession>A0ABM9NHC8</accession>
<evidence type="ECO:0000256" key="3">
    <source>
        <dbReference type="ARBA" id="ARBA00022729"/>
    </source>
</evidence>
<keyword evidence="3 8" id="KW-0732">Signal</keyword>
<evidence type="ECO:0000256" key="4">
    <source>
        <dbReference type="ARBA" id="ARBA00022764"/>
    </source>
</evidence>
<keyword evidence="7" id="KW-0482">Metalloprotease</keyword>
<keyword evidence="6" id="KW-0862">Zinc</keyword>
<gene>
    <name evidence="9" type="primary">mepA</name>
    <name evidence="9" type="ORF">MECH1_V1_1161</name>
</gene>
<dbReference type="EMBL" id="OZ026884">
    <property type="protein sequence ID" value="CAL1239937.1"/>
    <property type="molecule type" value="Genomic_DNA"/>
</dbReference>
<keyword evidence="1" id="KW-0645">Protease</keyword>
<evidence type="ECO:0000256" key="1">
    <source>
        <dbReference type="ARBA" id="ARBA00022670"/>
    </source>
</evidence>
<dbReference type="SUPFAM" id="SSF55166">
    <property type="entry name" value="Hedgehog/DD-peptidase"/>
    <property type="match status" value="1"/>
</dbReference>
<dbReference type="InterPro" id="IPR009045">
    <property type="entry name" value="Zn_M74/Hedgehog-like"/>
</dbReference>
<evidence type="ECO:0000256" key="5">
    <source>
        <dbReference type="ARBA" id="ARBA00022801"/>
    </source>
</evidence>
<keyword evidence="10" id="KW-1185">Reference proteome</keyword>
<organism evidence="9 10">
    <name type="scientific">Candidatus Methylocalor cossyra</name>
    <dbReference type="NCBI Taxonomy" id="3108543"/>
    <lineage>
        <taxon>Bacteria</taxon>
        <taxon>Pseudomonadati</taxon>
        <taxon>Pseudomonadota</taxon>
        <taxon>Gammaproteobacteria</taxon>
        <taxon>Methylococcales</taxon>
        <taxon>Methylococcaceae</taxon>
        <taxon>Candidatus Methylocalor</taxon>
    </lineage>
</organism>
<dbReference type="RefSeq" id="WP_348759459.1">
    <property type="nucleotide sequence ID" value="NZ_OZ026884.1"/>
</dbReference>
<evidence type="ECO:0000256" key="6">
    <source>
        <dbReference type="ARBA" id="ARBA00022833"/>
    </source>
</evidence>
<protein>
    <submittedName>
        <fullName evidence="9">Penicillin-insensitive murein endopeptidase</fullName>
        <ecNumber evidence="9">3.4.24.-</ecNumber>
    </submittedName>
</protein>
<dbReference type="Proteomes" id="UP001497493">
    <property type="component" value="Chromosome"/>
</dbReference>
<keyword evidence="4" id="KW-0574">Periplasm</keyword>
<evidence type="ECO:0000256" key="7">
    <source>
        <dbReference type="ARBA" id="ARBA00023049"/>
    </source>
</evidence>
<dbReference type="EC" id="3.4.24.-" evidence="9"/>
<reference evidence="9 10" key="1">
    <citation type="submission" date="2024-04" db="EMBL/GenBank/DDBJ databases">
        <authorList>
            <person name="Cremers G."/>
        </authorList>
    </citation>
    <scope>NUCLEOTIDE SEQUENCE [LARGE SCALE GENOMIC DNA]</scope>
    <source>
        <strain evidence="9">MeCH1-AG</strain>
    </source>
</reference>
<dbReference type="NCBIfam" id="NF006947">
    <property type="entry name" value="PRK09429.1"/>
    <property type="match status" value="1"/>
</dbReference>
<evidence type="ECO:0000313" key="10">
    <source>
        <dbReference type="Proteomes" id="UP001497493"/>
    </source>
</evidence>
<dbReference type="Pfam" id="PF03411">
    <property type="entry name" value="Peptidase_M74"/>
    <property type="match status" value="1"/>
</dbReference>
<dbReference type="Gene3D" id="3.30.1380.10">
    <property type="match status" value="1"/>
</dbReference>
<sequence length="273" mass="30216">MKLRPLFSLLLPILGFGSALANPWSEVLAPSDGPPRVIGETSAGCLDGAAVLPAEGEGYVVMHLERRRYFGHPSLIEAIRTLGEEAAGGLGVLHVGDLSLPRGGPMPNGHRSHQSGIDADIWFDLSPTLHVHADRWRSNVPAPSLLRSASGGLDYRLWSDRQVRILKAAASLPEVDRIFVNAHIKRELCETVRGARGWLRKIRPWYYHEDHFHMRLVCPADSPLCVRQEAVPPGDGCDASLDWWLRQHPPPVPRPSEPRPLLPAACRELLARR</sequence>
<evidence type="ECO:0000256" key="8">
    <source>
        <dbReference type="SAM" id="SignalP"/>
    </source>
</evidence>
<dbReference type="InterPro" id="IPR005073">
    <property type="entry name" value="Peptidase_M74"/>
</dbReference>
<evidence type="ECO:0000313" key="9">
    <source>
        <dbReference type="EMBL" id="CAL1239937.1"/>
    </source>
</evidence>
<feature type="signal peptide" evidence="8">
    <location>
        <begin position="1"/>
        <end position="21"/>
    </location>
</feature>
<name>A0ABM9NHC8_9GAMM</name>
<evidence type="ECO:0000256" key="2">
    <source>
        <dbReference type="ARBA" id="ARBA00022723"/>
    </source>
</evidence>
<dbReference type="PIRSF" id="PIRSF018455">
    <property type="entry name" value="MepA"/>
    <property type="match status" value="1"/>
</dbReference>
<keyword evidence="2" id="KW-0479">Metal-binding</keyword>
<dbReference type="GO" id="GO:0016787">
    <property type="term" value="F:hydrolase activity"/>
    <property type="evidence" value="ECO:0007669"/>
    <property type="project" value="UniProtKB-KW"/>
</dbReference>
<proteinExistence type="predicted"/>
<feature type="chain" id="PRO_5046222028" evidence="8">
    <location>
        <begin position="22"/>
        <end position="273"/>
    </location>
</feature>
<keyword evidence="5 9" id="KW-0378">Hydrolase</keyword>